<dbReference type="KEGG" id="ahz:APS56_05775"/>
<proteinExistence type="predicted"/>
<sequence length="309" mass="36143">MIKFSKKLVFFLMPILIAGLVIEILLRNIPNDYIKKANRLAEYSKDIETLIIGNSHCLYGINPDYLDSNGYNLSNVSQSLDIDYEILKKHGSDLINLKTVVLNLSYFSLFEQLKKTNEHWRLKDYNIYFGLQLDFKPIHQSELLSVAFKTNLKRIYEYYIQDKNMINTSNLGWGTNAKSSNNMKDLHSIGIAVAKKHTINGQELYEENVDYLKRIITYCHNRNIKVLLVTTPVYKSYFSNLDKKQLNTTIAVGEQMESNYINCYYYNLLNSFKFTDDDFFDSDHLNEKGAEKLTFFLNEEILTLDENFR</sequence>
<dbReference type="Gene3D" id="3.40.50.1110">
    <property type="entry name" value="SGNH hydrolase"/>
    <property type="match status" value="1"/>
</dbReference>
<accession>A0A0P0CW40</accession>
<dbReference type="Proteomes" id="UP000057981">
    <property type="component" value="Chromosome"/>
</dbReference>
<name>A0A0P0CW40_9FLAO</name>
<protein>
    <recommendedName>
        <fullName evidence="4">SGNH hydrolase-type esterase domain-containing protein</fullName>
    </recommendedName>
</protein>
<dbReference type="AlphaFoldDB" id="A0A0P0CW40"/>
<keyword evidence="1" id="KW-0812">Transmembrane</keyword>
<dbReference type="STRING" id="1736674.APS56_05775"/>
<organism evidence="2 3">
    <name type="scientific">Pseudalgibacter alginicilyticus</name>
    <dbReference type="NCBI Taxonomy" id="1736674"/>
    <lineage>
        <taxon>Bacteria</taxon>
        <taxon>Pseudomonadati</taxon>
        <taxon>Bacteroidota</taxon>
        <taxon>Flavobacteriia</taxon>
        <taxon>Flavobacteriales</taxon>
        <taxon>Flavobacteriaceae</taxon>
        <taxon>Pseudalgibacter</taxon>
    </lineage>
</organism>
<evidence type="ECO:0000256" key="1">
    <source>
        <dbReference type="SAM" id="Phobius"/>
    </source>
</evidence>
<keyword evidence="1" id="KW-1133">Transmembrane helix</keyword>
<dbReference type="GO" id="GO:0016788">
    <property type="term" value="F:hydrolase activity, acting on ester bonds"/>
    <property type="evidence" value="ECO:0007669"/>
    <property type="project" value="UniProtKB-ARBA"/>
</dbReference>
<reference evidence="2 3" key="1">
    <citation type="submission" date="2015-10" db="EMBL/GenBank/DDBJ databases">
        <authorList>
            <person name="Gilbert D.G."/>
        </authorList>
    </citation>
    <scope>NUCLEOTIDE SEQUENCE [LARGE SCALE GENOMIC DNA]</scope>
    <source>
        <strain evidence="3">HZ-22</strain>
    </source>
</reference>
<dbReference type="SUPFAM" id="SSF52266">
    <property type="entry name" value="SGNH hydrolase"/>
    <property type="match status" value="1"/>
</dbReference>
<dbReference type="EMBL" id="CP012898">
    <property type="protein sequence ID" value="ALJ04671.1"/>
    <property type="molecule type" value="Genomic_DNA"/>
</dbReference>
<dbReference type="InterPro" id="IPR036514">
    <property type="entry name" value="SGNH_hydro_sf"/>
</dbReference>
<gene>
    <name evidence="2" type="ORF">APS56_05775</name>
</gene>
<feature type="transmembrane region" description="Helical" evidence="1">
    <location>
        <begin position="7"/>
        <end position="26"/>
    </location>
</feature>
<evidence type="ECO:0000313" key="3">
    <source>
        <dbReference type="Proteomes" id="UP000057981"/>
    </source>
</evidence>
<keyword evidence="1" id="KW-0472">Membrane</keyword>
<keyword evidence="3" id="KW-1185">Reference proteome</keyword>
<evidence type="ECO:0008006" key="4">
    <source>
        <dbReference type="Google" id="ProtNLM"/>
    </source>
</evidence>
<evidence type="ECO:0000313" key="2">
    <source>
        <dbReference type="EMBL" id="ALJ04671.1"/>
    </source>
</evidence>